<sequence length="94" mass="10521">MLDGINIEHPIDNINVDPVTGEIYLAVIRNILELLTYMSDPINAKKPSFSVFKVSNNTGEDRFYGIKYAKEKIFEDDGTLFHAISVAAGDSDRK</sequence>
<gene>
    <name evidence="1" type="ORF">SCALOS_LOCUS9989</name>
</gene>
<reference evidence="1" key="1">
    <citation type="submission" date="2021-06" db="EMBL/GenBank/DDBJ databases">
        <authorList>
            <person name="Kallberg Y."/>
            <person name="Tangrot J."/>
            <person name="Rosling A."/>
        </authorList>
    </citation>
    <scope>NUCLEOTIDE SEQUENCE</scope>
    <source>
        <strain evidence="1">AU212A</strain>
    </source>
</reference>
<accession>A0ACA9P126</accession>
<name>A0ACA9P126_9GLOM</name>
<comment type="caution">
    <text evidence="1">The sequence shown here is derived from an EMBL/GenBank/DDBJ whole genome shotgun (WGS) entry which is preliminary data.</text>
</comment>
<organism evidence="1 2">
    <name type="scientific">Scutellospora calospora</name>
    <dbReference type="NCBI Taxonomy" id="85575"/>
    <lineage>
        <taxon>Eukaryota</taxon>
        <taxon>Fungi</taxon>
        <taxon>Fungi incertae sedis</taxon>
        <taxon>Mucoromycota</taxon>
        <taxon>Glomeromycotina</taxon>
        <taxon>Glomeromycetes</taxon>
        <taxon>Diversisporales</taxon>
        <taxon>Gigasporaceae</taxon>
        <taxon>Scutellospora</taxon>
    </lineage>
</organism>
<feature type="non-terminal residue" evidence="1">
    <location>
        <position position="94"/>
    </location>
</feature>
<protein>
    <submittedName>
        <fullName evidence="1">2424_t:CDS:1</fullName>
    </submittedName>
</protein>
<keyword evidence="2" id="KW-1185">Reference proteome</keyword>
<evidence type="ECO:0000313" key="2">
    <source>
        <dbReference type="Proteomes" id="UP000789860"/>
    </source>
</evidence>
<proteinExistence type="predicted"/>
<evidence type="ECO:0000313" key="1">
    <source>
        <dbReference type="EMBL" id="CAG8687192.1"/>
    </source>
</evidence>
<dbReference type="Proteomes" id="UP000789860">
    <property type="component" value="Unassembled WGS sequence"/>
</dbReference>
<dbReference type="EMBL" id="CAJVPM010034415">
    <property type="protein sequence ID" value="CAG8687192.1"/>
    <property type="molecule type" value="Genomic_DNA"/>
</dbReference>